<dbReference type="Proteomes" id="UP000298347">
    <property type="component" value="Unassembled WGS sequence"/>
</dbReference>
<accession>A0A4Z0GIP6</accession>
<sequence length="104" mass="12166">MDARKKQRLIVQDLLDRCNGCPLQADQRGEHPDQIHGGCPLYTEIREAGKALDALQKPEEPKLTPEKYYALKQKGWKDQEINKKLHMSVYNWKLKIGMIHKRRS</sequence>
<proteinExistence type="predicted"/>
<evidence type="ECO:0000313" key="2">
    <source>
        <dbReference type="Proteomes" id="UP000298347"/>
    </source>
</evidence>
<evidence type="ECO:0000313" key="1">
    <source>
        <dbReference type="EMBL" id="TGA95652.1"/>
    </source>
</evidence>
<keyword evidence="2" id="KW-1185">Reference proteome</keyword>
<dbReference type="RefSeq" id="WP_135350132.1">
    <property type="nucleotide sequence ID" value="NZ_SRJD01000043.1"/>
</dbReference>
<protein>
    <submittedName>
        <fullName evidence="1">Uncharacterized protein</fullName>
    </submittedName>
</protein>
<name>A0A4Z0GIP6_9BACL</name>
<dbReference type="AlphaFoldDB" id="A0A4Z0GIP6"/>
<gene>
    <name evidence="1" type="ORF">E4665_17745</name>
</gene>
<organism evidence="1 2">
    <name type="scientific">Sporolactobacillus shoreae</name>
    <dbReference type="NCBI Taxonomy" id="1465501"/>
    <lineage>
        <taxon>Bacteria</taxon>
        <taxon>Bacillati</taxon>
        <taxon>Bacillota</taxon>
        <taxon>Bacilli</taxon>
        <taxon>Bacillales</taxon>
        <taxon>Sporolactobacillaceae</taxon>
        <taxon>Sporolactobacillus</taxon>
    </lineage>
</organism>
<reference evidence="1 2" key="1">
    <citation type="journal article" date="2015" name="Int. J. Syst. Evol. Microbiol.">
        <title>Sporolactobacillus shoreae sp. nov. and Sporolactobacillus spathodeae sp. nov., two spore-forming lactic acid bacteria isolated from tree barks in Thailand.</title>
        <authorList>
            <person name="Thamacharoensuk T."/>
            <person name="Kitahara M."/>
            <person name="Ohkuma M."/>
            <person name="Thongchul N."/>
            <person name="Tanasupawat S."/>
        </authorList>
    </citation>
    <scope>NUCLEOTIDE SEQUENCE [LARGE SCALE GENOMIC DNA]</scope>
    <source>
        <strain evidence="1 2">BK92</strain>
    </source>
</reference>
<dbReference type="EMBL" id="SRJD01000043">
    <property type="protein sequence ID" value="TGA95652.1"/>
    <property type="molecule type" value="Genomic_DNA"/>
</dbReference>
<comment type="caution">
    <text evidence="1">The sequence shown here is derived from an EMBL/GenBank/DDBJ whole genome shotgun (WGS) entry which is preliminary data.</text>
</comment>